<keyword evidence="4" id="KW-1003">Cell membrane</keyword>
<dbReference type="Gene3D" id="1.20.1730.10">
    <property type="entry name" value="Sodium/glucose cotransporter"/>
    <property type="match status" value="1"/>
</dbReference>
<dbReference type="RefSeq" id="WP_036811467.1">
    <property type="nucleotide sequence ID" value="NZ_CP051177.1"/>
</dbReference>
<comment type="subcellular location">
    <subcellularLocation>
        <location evidence="1">Cell membrane</location>
        <topology evidence="1">Multi-pass membrane protein</topology>
    </subcellularLocation>
</comment>
<organism evidence="14 15">
    <name type="scientific">Planococcus glaciei</name>
    <dbReference type="NCBI Taxonomy" id="459472"/>
    <lineage>
        <taxon>Bacteria</taxon>
        <taxon>Bacillati</taxon>
        <taxon>Bacillota</taxon>
        <taxon>Bacilli</taxon>
        <taxon>Bacillales</taxon>
        <taxon>Caryophanaceae</taxon>
        <taxon>Planococcus</taxon>
    </lineage>
</organism>
<keyword evidence="7 13" id="KW-1133">Transmembrane helix</keyword>
<feature type="transmembrane region" description="Helical" evidence="13">
    <location>
        <begin position="154"/>
        <end position="175"/>
    </location>
</feature>
<evidence type="ECO:0000256" key="9">
    <source>
        <dbReference type="ARBA" id="ARBA00023065"/>
    </source>
</evidence>
<comment type="similarity">
    <text evidence="2">Belongs to the sodium:solute symporter (SSF) (TC 2.A.21) family.</text>
</comment>
<evidence type="ECO:0000313" key="15">
    <source>
        <dbReference type="Proteomes" id="UP000509222"/>
    </source>
</evidence>
<evidence type="ECO:0000256" key="5">
    <source>
        <dbReference type="ARBA" id="ARBA00022692"/>
    </source>
</evidence>
<evidence type="ECO:0000256" key="11">
    <source>
        <dbReference type="ARBA" id="ARBA00023201"/>
    </source>
</evidence>
<evidence type="ECO:0000313" key="14">
    <source>
        <dbReference type="EMBL" id="QKX50113.1"/>
    </source>
</evidence>
<comment type="catalytic activity">
    <reaction evidence="12">
        <text>L-proline(in) + Na(+)(in) = L-proline(out) + Na(+)(out)</text>
        <dbReference type="Rhea" id="RHEA:28967"/>
        <dbReference type="ChEBI" id="CHEBI:29101"/>
        <dbReference type="ChEBI" id="CHEBI:60039"/>
    </reaction>
</comment>
<keyword evidence="11" id="KW-0739">Sodium transport</keyword>
<dbReference type="InterPro" id="IPR038377">
    <property type="entry name" value="Na/Glc_symporter_sf"/>
</dbReference>
<feature type="transmembrane region" description="Helical" evidence="13">
    <location>
        <begin position="42"/>
        <end position="68"/>
    </location>
</feature>
<dbReference type="GO" id="GO:0006814">
    <property type="term" value="P:sodium ion transport"/>
    <property type="evidence" value="ECO:0007669"/>
    <property type="project" value="UniProtKB-KW"/>
</dbReference>
<feature type="transmembrane region" description="Helical" evidence="13">
    <location>
        <begin position="12"/>
        <end position="30"/>
    </location>
</feature>
<dbReference type="AlphaFoldDB" id="A0A7H8QA45"/>
<reference evidence="14 15" key="1">
    <citation type="submission" date="2020-04" db="EMBL/GenBank/DDBJ databases">
        <authorList>
            <person name="Pajer P."/>
            <person name="Broz P."/>
        </authorList>
    </citation>
    <scope>NUCLEOTIDE SEQUENCE [LARGE SCALE GENOMIC DNA]</scope>
    <source>
        <strain evidence="15">NRL-ATB46093</strain>
    </source>
</reference>
<evidence type="ECO:0000256" key="10">
    <source>
        <dbReference type="ARBA" id="ARBA00023136"/>
    </source>
</evidence>
<evidence type="ECO:0000256" key="3">
    <source>
        <dbReference type="ARBA" id="ARBA00022448"/>
    </source>
</evidence>
<feature type="transmembrane region" description="Helical" evidence="13">
    <location>
        <begin position="330"/>
        <end position="350"/>
    </location>
</feature>
<evidence type="ECO:0000256" key="7">
    <source>
        <dbReference type="ARBA" id="ARBA00022989"/>
    </source>
</evidence>
<keyword evidence="8" id="KW-0915">Sodium</keyword>
<dbReference type="PANTHER" id="PTHR48086">
    <property type="entry name" value="SODIUM/PROLINE SYMPORTER-RELATED"/>
    <property type="match status" value="1"/>
</dbReference>
<evidence type="ECO:0000256" key="4">
    <source>
        <dbReference type="ARBA" id="ARBA00022475"/>
    </source>
</evidence>
<keyword evidence="6" id="KW-0769">Symport</keyword>
<keyword evidence="15" id="KW-1185">Reference proteome</keyword>
<dbReference type="PANTHER" id="PTHR48086:SF3">
    <property type="entry name" value="SODIUM_PROLINE SYMPORTER"/>
    <property type="match status" value="1"/>
</dbReference>
<dbReference type="PROSITE" id="PS50283">
    <property type="entry name" value="NA_SOLUT_SYMP_3"/>
    <property type="match status" value="1"/>
</dbReference>
<feature type="transmembrane region" description="Helical" evidence="13">
    <location>
        <begin position="383"/>
        <end position="402"/>
    </location>
</feature>
<keyword evidence="10 13" id="KW-0472">Membrane</keyword>
<name>A0A7H8QA45_9BACL</name>
<keyword evidence="3" id="KW-0813">Transport</keyword>
<dbReference type="EMBL" id="CP051177">
    <property type="protein sequence ID" value="QKX50113.1"/>
    <property type="molecule type" value="Genomic_DNA"/>
</dbReference>
<evidence type="ECO:0000256" key="13">
    <source>
        <dbReference type="SAM" id="Phobius"/>
    </source>
</evidence>
<evidence type="ECO:0000256" key="8">
    <source>
        <dbReference type="ARBA" id="ARBA00023053"/>
    </source>
</evidence>
<dbReference type="Proteomes" id="UP000509222">
    <property type="component" value="Chromosome"/>
</dbReference>
<feature type="transmembrane region" description="Helical" evidence="13">
    <location>
        <begin position="356"/>
        <end position="376"/>
    </location>
</feature>
<keyword evidence="5 13" id="KW-0812">Transmembrane</keyword>
<sequence>MKKKSFDFYIQGAVQLGIAFGVVSILSRWITGNTILSSPETLIRYGLIGGIGYAFMGGLALILFGFIARKIAYTFSGRMTIGDVLKEKLSPFGYWYMMALLLIMGVYSLFIQVMGAGLLLYMLFPVPLAVGMVLFLTLLYLVGGIGGLYRIHQLAGITVILIFGTIILIPVYSYMQQGVTVIFEGIQLYHPYLLFTKNQESLWFIFTGLLVFSGQMLTDRATWQRVFIIKKEKVKMAFVLTGLIWFTIPIAITSLFLLAISGRTFENTYSLIFELVSILESNALIFVFILFCFAAILSAASSEMHSLNSLFIRNVAGELKKLSIEQQFKYKNIFSFALIASLFLAALYLTPYPLQLLFFFGNIYSSMIFAILYIVFSKGRETLAPVLSSFIGIVAGFASYPFTTYFESVWISFLLSGIVCSFFIIKKTIQRRFRQSLNLEDKPYDAK</sequence>
<evidence type="ECO:0000256" key="6">
    <source>
        <dbReference type="ARBA" id="ARBA00022847"/>
    </source>
</evidence>
<dbReference type="InterPro" id="IPR001734">
    <property type="entry name" value="Na/solute_symporter"/>
</dbReference>
<feature type="transmembrane region" description="Helical" evidence="13">
    <location>
        <begin position="281"/>
        <end position="300"/>
    </location>
</feature>
<feature type="transmembrane region" description="Helical" evidence="13">
    <location>
        <begin position="238"/>
        <end position="261"/>
    </location>
</feature>
<feature type="transmembrane region" description="Helical" evidence="13">
    <location>
        <begin position="89"/>
        <end position="112"/>
    </location>
</feature>
<reference evidence="15" key="2">
    <citation type="submission" date="2020-06" db="EMBL/GenBank/DDBJ databases">
        <title>Isolation of Planomicrobium glaciei.</title>
        <authorList>
            <person name="Malisova L."/>
            <person name="Safrankova R."/>
            <person name="Jakubu V."/>
            <person name="Spanelova P."/>
        </authorList>
    </citation>
    <scope>NUCLEOTIDE SEQUENCE [LARGE SCALE GENOMIC DNA]</scope>
    <source>
        <strain evidence="15">NRL-ATB46093</strain>
    </source>
</reference>
<gene>
    <name evidence="14" type="ORF">HF394_05645</name>
</gene>
<dbReference type="GO" id="GO:0005886">
    <property type="term" value="C:plasma membrane"/>
    <property type="evidence" value="ECO:0007669"/>
    <property type="project" value="UniProtKB-SubCell"/>
</dbReference>
<accession>A0A7H8QA45</accession>
<feature type="transmembrane region" description="Helical" evidence="13">
    <location>
        <begin position="118"/>
        <end position="142"/>
    </location>
</feature>
<dbReference type="GO" id="GO:0015293">
    <property type="term" value="F:symporter activity"/>
    <property type="evidence" value="ECO:0007669"/>
    <property type="project" value="UniProtKB-KW"/>
</dbReference>
<proteinExistence type="inferred from homology"/>
<feature type="transmembrane region" description="Helical" evidence="13">
    <location>
        <begin position="408"/>
        <end position="425"/>
    </location>
</feature>
<evidence type="ECO:0000256" key="1">
    <source>
        <dbReference type="ARBA" id="ARBA00004651"/>
    </source>
</evidence>
<feature type="transmembrane region" description="Helical" evidence="13">
    <location>
        <begin position="201"/>
        <end position="218"/>
    </location>
</feature>
<evidence type="ECO:0000256" key="12">
    <source>
        <dbReference type="ARBA" id="ARBA00033708"/>
    </source>
</evidence>
<evidence type="ECO:0000256" key="2">
    <source>
        <dbReference type="ARBA" id="ARBA00006434"/>
    </source>
</evidence>
<dbReference type="InterPro" id="IPR050277">
    <property type="entry name" value="Sodium:Solute_Symporter"/>
</dbReference>
<keyword evidence="9" id="KW-0406">Ion transport</keyword>
<protein>
    <recommendedName>
        <fullName evidence="16">Transporter</fullName>
    </recommendedName>
</protein>
<evidence type="ECO:0008006" key="16">
    <source>
        <dbReference type="Google" id="ProtNLM"/>
    </source>
</evidence>